<reference evidence="1" key="1">
    <citation type="journal article" date="2012" name="Nature">
        <title>The oyster genome reveals stress adaptation and complexity of shell formation.</title>
        <authorList>
            <person name="Zhang G."/>
            <person name="Fang X."/>
            <person name="Guo X."/>
            <person name="Li L."/>
            <person name="Luo R."/>
            <person name="Xu F."/>
            <person name="Yang P."/>
            <person name="Zhang L."/>
            <person name="Wang X."/>
            <person name="Qi H."/>
            <person name="Xiong Z."/>
            <person name="Que H."/>
            <person name="Xie Y."/>
            <person name="Holland P.W."/>
            <person name="Paps J."/>
            <person name="Zhu Y."/>
            <person name="Wu F."/>
            <person name="Chen Y."/>
            <person name="Wang J."/>
            <person name="Peng C."/>
            <person name="Meng J."/>
            <person name="Yang L."/>
            <person name="Liu J."/>
            <person name="Wen B."/>
            <person name="Zhang N."/>
            <person name="Huang Z."/>
            <person name="Zhu Q."/>
            <person name="Feng Y."/>
            <person name="Mount A."/>
            <person name="Hedgecock D."/>
            <person name="Xu Z."/>
            <person name="Liu Y."/>
            <person name="Domazet-Loso T."/>
            <person name="Du Y."/>
            <person name="Sun X."/>
            <person name="Zhang S."/>
            <person name="Liu B."/>
            <person name="Cheng P."/>
            <person name="Jiang X."/>
            <person name="Li J."/>
            <person name="Fan D."/>
            <person name="Wang W."/>
            <person name="Fu W."/>
            <person name="Wang T."/>
            <person name="Wang B."/>
            <person name="Zhang J."/>
            <person name="Peng Z."/>
            <person name="Li Y."/>
            <person name="Li N."/>
            <person name="Wang J."/>
            <person name="Chen M."/>
            <person name="He Y."/>
            <person name="Tan F."/>
            <person name="Song X."/>
            <person name="Zheng Q."/>
            <person name="Huang R."/>
            <person name="Yang H."/>
            <person name="Du X."/>
            <person name="Chen L."/>
            <person name="Yang M."/>
            <person name="Gaffney P.M."/>
            <person name="Wang S."/>
            <person name="Luo L."/>
            <person name="She Z."/>
            <person name="Ming Y."/>
            <person name="Huang W."/>
            <person name="Zhang S."/>
            <person name="Huang B."/>
            <person name="Zhang Y."/>
            <person name="Qu T."/>
            <person name="Ni P."/>
            <person name="Miao G."/>
            <person name="Wang J."/>
            <person name="Wang Q."/>
            <person name="Steinberg C.E."/>
            <person name="Wang H."/>
            <person name="Li N."/>
            <person name="Qian L."/>
            <person name="Zhang G."/>
            <person name="Li Y."/>
            <person name="Yang H."/>
            <person name="Liu X."/>
            <person name="Wang J."/>
            <person name="Yin Y."/>
            <person name="Wang J."/>
        </authorList>
    </citation>
    <scope>NUCLEOTIDE SEQUENCE [LARGE SCALE GENOMIC DNA]</scope>
    <source>
        <strain evidence="1">05x7-T-G4-1.051#20</strain>
    </source>
</reference>
<organism evidence="1">
    <name type="scientific">Magallana gigas</name>
    <name type="common">Pacific oyster</name>
    <name type="synonym">Crassostrea gigas</name>
    <dbReference type="NCBI Taxonomy" id="29159"/>
    <lineage>
        <taxon>Eukaryota</taxon>
        <taxon>Metazoa</taxon>
        <taxon>Spiralia</taxon>
        <taxon>Lophotrochozoa</taxon>
        <taxon>Mollusca</taxon>
        <taxon>Bivalvia</taxon>
        <taxon>Autobranchia</taxon>
        <taxon>Pteriomorphia</taxon>
        <taxon>Ostreida</taxon>
        <taxon>Ostreoidea</taxon>
        <taxon>Ostreidae</taxon>
        <taxon>Magallana</taxon>
    </lineage>
</organism>
<accession>K1QCB4</accession>
<dbReference type="AlphaFoldDB" id="K1QCB4"/>
<sequence>MFGFVIRLGVYQINEEKYVISFENDQGILEKLNVKVLKRSPSSSVVIVVDMAQATRVQASTDIDFLREVRTAVLDDLKSAPVKYTPEVSNGHLPDRRPVRRVFPRGRGHIAELVDKRDILYFVGFIGDTRKSSELDDGIRKQIWDTDQQLVKQLLQCPIVSGYFSAERADRNNWGNLVIFQSAQAISELVTSKTHAAAVNFGLFSSIEISRLDITVGCGSIAGNSWADFTGKYRYAKPSS</sequence>
<protein>
    <submittedName>
        <fullName evidence="1">Uncharacterized protein</fullName>
    </submittedName>
</protein>
<proteinExistence type="predicted"/>
<name>K1QCB4_MAGGI</name>
<dbReference type="HOGENOM" id="CLU_1157403_0_0_1"/>
<dbReference type="EMBL" id="JH816755">
    <property type="protein sequence ID" value="EKC31558.1"/>
    <property type="molecule type" value="Genomic_DNA"/>
</dbReference>
<gene>
    <name evidence="1" type="ORF">CGI_10027670</name>
</gene>
<dbReference type="InParanoid" id="K1QCB4"/>
<evidence type="ECO:0000313" key="1">
    <source>
        <dbReference type="EMBL" id="EKC31558.1"/>
    </source>
</evidence>